<dbReference type="Proteomes" id="UP000193484">
    <property type="component" value="Unassembled WGS sequence"/>
</dbReference>
<sequence length="119" mass="13679">MPLEGFPWTWTAEDVANPYDPTPFTDADEETVWCRVTITLPDGTTRTATGNYLNLEGYPVMRCGIEEAADELGLERLLADTDKYVTICEWVDRDLSWRPFARLRCPELTIHIELTEPNR</sequence>
<gene>
    <name evidence="1" type="ORF">AWC04_08440</name>
</gene>
<dbReference type="RefSeq" id="WP_085095044.1">
    <property type="nucleotide sequence ID" value="NZ_AP022603.1"/>
</dbReference>
<reference evidence="1 2" key="1">
    <citation type="submission" date="2016-01" db="EMBL/GenBank/DDBJ databases">
        <title>The new phylogeny of the genus Mycobacterium.</title>
        <authorList>
            <person name="Tarcisio F."/>
            <person name="Conor M."/>
            <person name="Antonella G."/>
            <person name="Elisabetta G."/>
            <person name="Giulia F.S."/>
            <person name="Sara T."/>
            <person name="Anna F."/>
            <person name="Clotilde B."/>
            <person name="Roberto B."/>
            <person name="Veronica D.S."/>
            <person name="Fabio R."/>
            <person name="Monica P."/>
            <person name="Olivier J."/>
            <person name="Enrico T."/>
            <person name="Nicola S."/>
        </authorList>
    </citation>
    <scope>NUCLEOTIDE SEQUENCE [LARGE SCALE GENOMIC DNA]</scope>
    <source>
        <strain evidence="1 2">DSM 44179</strain>
    </source>
</reference>
<dbReference type="STRING" id="1793.AWC04_08440"/>
<evidence type="ECO:0000313" key="2">
    <source>
        <dbReference type="Proteomes" id="UP000193484"/>
    </source>
</evidence>
<dbReference type="OrthoDB" id="4629834at2"/>
<name>A0A1X1RFJ6_MYCFA</name>
<accession>A0A1X1RFJ6</accession>
<evidence type="ECO:0000313" key="1">
    <source>
        <dbReference type="EMBL" id="ORV04611.1"/>
    </source>
</evidence>
<keyword evidence="2" id="KW-1185">Reference proteome</keyword>
<protein>
    <submittedName>
        <fullName evidence="1">Uncharacterized protein</fullName>
    </submittedName>
</protein>
<comment type="caution">
    <text evidence="1">The sequence shown here is derived from an EMBL/GenBank/DDBJ whole genome shotgun (WGS) entry which is preliminary data.</text>
</comment>
<organism evidence="1 2">
    <name type="scientific">Mycolicibacterium fallax</name>
    <name type="common">Mycobacterium fallax</name>
    <dbReference type="NCBI Taxonomy" id="1793"/>
    <lineage>
        <taxon>Bacteria</taxon>
        <taxon>Bacillati</taxon>
        <taxon>Actinomycetota</taxon>
        <taxon>Actinomycetes</taxon>
        <taxon>Mycobacteriales</taxon>
        <taxon>Mycobacteriaceae</taxon>
        <taxon>Mycolicibacterium</taxon>
    </lineage>
</organism>
<dbReference type="AlphaFoldDB" id="A0A1X1RFJ6"/>
<proteinExistence type="predicted"/>
<dbReference type="EMBL" id="LQOJ01000030">
    <property type="protein sequence ID" value="ORV04611.1"/>
    <property type="molecule type" value="Genomic_DNA"/>
</dbReference>